<dbReference type="OrthoDB" id="92924at2759"/>
<feature type="compositionally biased region" description="Basic and acidic residues" evidence="1">
    <location>
        <begin position="442"/>
        <end position="458"/>
    </location>
</feature>
<dbReference type="InterPro" id="IPR052727">
    <property type="entry name" value="Rab4/Rab5_effector"/>
</dbReference>
<evidence type="ECO:0000313" key="2">
    <source>
        <dbReference type="EMBL" id="GMF29484.1"/>
    </source>
</evidence>
<reference evidence="2" key="1">
    <citation type="submission" date="2023-04" db="EMBL/GenBank/DDBJ databases">
        <title>Phytophthora lilii NBRC 32176.</title>
        <authorList>
            <person name="Ichikawa N."/>
            <person name="Sato H."/>
            <person name="Tonouchi N."/>
        </authorList>
    </citation>
    <scope>NUCLEOTIDE SEQUENCE</scope>
    <source>
        <strain evidence="2">NBRC 32176</strain>
    </source>
</reference>
<dbReference type="EMBL" id="BSXW01000780">
    <property type="protein sequence ID" value="GMF29484.1"/>
    <property type="molecule type" value="Genomic_DNA"/>
</dbReference>
<evidence type="ECO:0000313" key="3">
    <source>
        <dbReference type="Proteomes" id="UP001165083"/>
    </source>
</evidence>
<protein>
    <submittedName>
        <fullName evidence="2">Unnamed protein product</fullName>
    </submittedName>
</protein>
<feature type="compositionally biased region" description="Basic and acidic residues" evidence="1">
    <location>
        <begin position="488"/>
        <end position="501"/>
    </location>
</feature>
<name>A0A9W6UB11_9STRA</name>
<dbReference type="SUPFAM" id="SSF57903">
    <property type="entry name" value="FYVE/PHD zinc finger"/>
    <property type="match status" value="1"/>
</dbReference>
<dbReference type="InterPro" id="IPR011011">
    <property type="entry name" value="Znf_FYVE_PHD"/>
</dbReference>
<feature type="region of interest" description="Disordered" evidence="1">
    <location>
        <begin position="442"/>
        <end position="516"/>
    </location>
</feature>
<proteinExistence type="predicted"/>
<feature type="compositionally biased region" description="Polar residues" evidence="1">
    <location>
        <begin position="460"/>
        <end position="469"/>
    </location>
</feature>
<dbReference type="AlphaFoldDB" id="A0A9W6UB11"/>
<accession>A0A9W6UB11</accession>
<dbReference type="PANTHER" id="PTHR13510:SF44">
    <property type="entry name" value="RABENOSYN-5"/>
    <property type="match status" value="1"/>
</dbReference>
<dbReference type="Gene3D" id="3.30.530.20">
    <property type="match status" value="1"/>
</dbReference>
<evidence type="ECO:0000256" key="1">
    <source>
        <dbReference type="SAM" id="MobiDB-lite"/>
    </source>
</evidence>
<comment type="caution">
    <text evidence="2">The sequence shown here is derived from an EMBL/GenBank/DDBJ whole genome shotgun (WGS) entry which is preliminary data.</text>
</comment>
<organism evidence="2 3">
    <name type="scientific">Phytophthora lilii</name>
    <dbReference type="NCBI Taxonomy" id="2077276"/>
    <lineage>
        <taxon>Eukaryota</taxon>
        <taxon>Sar</taxon>
        <taxon>Stramenopiles</taxon>
        <taxon>Oomycota</taxon>
        <taxon>Peronosporomycetes</taxon>
        <taxon>Peronosporales</taxon>
        <taxon>Peronosporaceae</taxon>
        <taxon>Phytophthora</taxon>
    </lineage>
</organism>
<sequence>MKFTLPKSTFPKLELSKDLQDAMIEEADTVVKEILAANEAFLADGGTLRDPQWRHIRTKEGLQVYRQRKSAIRQQKKESISPVLESPSWSTNHTLSRYRGNSYSLGSNLKRDTSLSSSSGIAEDSIMEKMRPSGVSLMALHGTMAGSLDDCMFGSFAPNDEEWKLRSSHINDKLDDARILATIREPTRTDPLQFLCVKWFAMEHPVVLTGIVQQRDFLIMESTGFTRDSKGEKVGYFLMHSVTLREIPELSHLGIVRGLMSFCYLFRQGGSGKVEVYCRGFFDSRGEMPVRVSVAIASEAAICCAGLVDFAYIKKLAWLMKHSSKRQPAAENQCSHCEACDKSFNKFSLSSSGSSTTCQICRLVVCGKCSVAKKMTLDVSDTGSVQQRSLSFCLSCLLKAKEYPALKMALSDLEASSRSRPAALASRCDSLLQTRLDRRQGRSYSEFRHADSPFHRPAELSSSNGQINYPGNFGPNGRATNLPPAGGERFHAWSPHSDKVSRGPNSERGIRYCTSK</sequence>
<dbReference type="CDD" id="cd00065">
    <property type="entry name" value="FYVE_like_SF"/>
    <property type="match status" value="1"/>
</dbReference>
<gene>
    <name evidence="2" type="ORF">Plil01_001252500</name>
</gene>
<keyword evidence="3" id="KW-1185">Reference proteome</keyword>
<dbReference type="InterPro" id="IPR023393">
    <property type="entry name" value="START-like_dom_sf"/>
</dbReference>
<dbReference type="PANTHER" id="PTHR13510">
    <property type="entry name" value="FYVE-FINGER-CONTAINING RAB5 EFFECTOR PROTEIN RABENOSYN-5-RELATED"/>
    <property type="match status" value="1"/>
</dbReference>
<dbReference type="Proteomes" id="UP001165083">
    <property type="component" value="Unassembled WGS sequence"/>
</dbReference>